<dbReference type="PRINTS" id="PR00320">
    <property type="entry name" value="GPROTEINBRPT"/>
</dbReference>
<dbReference type="Proteomes" id="UP001360560">
    <property type="component" value="Unassembled WGS sequence"/>
</dbReference>
<keyword evidence="4" id="KW-0508">mRNA splicing</keyword>
<dbReference type="InterPro" id="IPR020472">
    <property type="entry name" value="WD40_PAC1"/>
</dbReference>
<reference evidence="6 7" key="1">
    <citation type="journal article" date="2023" name="Elife">
        <title>Identification of key yeast species and microbe-microbe interactions impacting larval growth of Drosophila in the wild.</title>
        <authorList>
            <person name="Mure A."/>
            <person name="Sugiura Y."/>
            <person name="Maeda R."/>
            <person name="Honda K."/>
            <person name="Sakurai N."/>
            <person name="Takahashi Y."/>
            <person name="Watada M."/>
            <person name="Katoh T."/>
            <person name="Gotoh A."/>
            <person name="Gotoh Y."/>
            <person name="Taniguchi I."/>
            <person name="Nakamura K."/>
            <person name="Hayashi T."/>
            <person name="Katayama T."/>
            <person name="Uemura T."/>
            <person name="Hattori Y."/>
        </authorList>
    </citation>
    <scope>NUCLEOTIDE SEQUENCE [LARGE SCALE GENOMIC DNA]</scope>
    <source>
        <strain evidence="6 7">SC-9</strain>
    </source>
</reference>
<dbReference type="PROSITE" id="PS00678">
    <property type="entry name" value="WD_REPEATS_1"/>
    <property type="match status" value="2"/>
</dbReference>
<evidence type="ECO:0000256" key="5">
    <source>
        <dbReference type="PROSITE-ProRule" id="PRU00221"/>
    </source>
</evidence>
<evidence type="ECO:0000313" key="6">
    <source>
        <dbReference type="EMBL" id="GMM36156.1"/>
    </source>
</evidence>
<evidence type="ECO:0000256" key="4">
    <source>
        <dbReference type="ARBA" id="ARBA00023187"/>
    </source>
</evidence>
<comment type="caution">
    <text evidence="6">The sequence shown here is derived from an EMBL/GenBank/DDBJ whole genome shotgun (WGS) entry which is preliminary data.</text>
</comment>
<evidence type="ECO:0000313" key="7">
    <source>
        <dbReference type="Proteomes" id="UP001360560"/>
    </source>
</evidence>
<dbReference type="PROSITE" id="PS50294">
    <property type="entry name" value="WD_REPEATS_REGION"/>
    <property type="match status" value="4"/>
</dbReference>
<dbReference type="GO" id="GO:0006397">
    <property type="term" value="P:mRNA processing"/>
    <property type="evidence" value="ECO:0007669"/>
    <property type="project" value="UniProtKB-KW"/>
</dbReference>
<gene>
    <name evidence="6" type="ORF">DASC09_034810</name>
</gene>
<keyword evidence="7" id="KW-1185">Reference proteome</keyword>
<dbReference type="GeneID" id="90074131"/>
<sequence>MSLTKRQKIDDKGSPYQLTVSQLGSDSSSRTSSLIEPALVLEGHQGTVLASRFNLDGSIIASGGTDRKIFLWNTPTQDFKDSDAPLNFVVMPGHKSAITSIRWFKGGESLVTSSADRSIGLWDLTTAKRIRKFVGHEMTVNEVDTVINFSRDELIASASDDGCVCLWDSREKTFVEKIKTDFPLMTVVANNGFKEPNLVFTAGIDATVLAYDVRNAKDPYFEIESLHSDAVTSLSISEDNGTLISNSMDSSIRAYDCSISNTGSRVRSIILEDAPSGNEKLLIRSQLFKGSDDRNLLISGSGDNSVTIWDLEASRMLGKLHGHDGTVVDIDIHPYESIVLSGSTDGTLIVREV</sequence>
<dbReference type="CDD" id="cd00200">
    <property type="entry name" value="WD40"/>
    <property type="match status" value="1"/>
</dbReference>
<dbReference type="InterPro" id="IPR019775">
    <property type="entry name" value="WD40_repeat_CS"/>
</dbReference>
<dbReference type="AlphaFoldDB" id="A0AAV5QNF1"/>
<dbReference type="PANTHER" id="PTHR44006:SF1">
    <property type="entry name" value="U5 SMALL NUCLEAR RIBONUCLEOPROTEIN 40 KDA PROTEIN"/>
    <property type="match status" value="1"/>
</dbReference>
<evidence type="ECO:0000256" key="3">
    <source>
        <dbReference type="ARBA" id="ARBA00022737"/>
    </source>
</evidence>
<proteinExistence type="predicted"/>
<evidence type="ECO:0000256" key="1">
    <source>
        <dbReference type="ARBA" id="ARBA00022574"/>
    </source>
</evidence>
<name>A0AAV5QNF1_9ASCO</name>
<dbReference type="PANTHER" id="PTHR44006">
    <property type="entry name" value="U5 SMALL NUCLEAR RIBONUCLEOPROTEIN 40 KDA PROTEIN"/>
    <property type="match status" value="1"/>
</dbReference>
<evidence type="ECO:0008006" key="8">
    <source>
        <dbReference type="Google" id="ProtNLM"/>
    </source>
</evidence>
<feature type="repeat" description="WD" evidence="5">
    <location>
        <begin position="133"/>
        <end position="177"/>
    </location>
</feature>
<keyword evidence="1 5" id="KW-0853">WD repeat</keyword>
<organism evidence="6 7">
    <name type="scientific">Saccharomycopsis crataegensis</name>
    <dbReference type="NCBI Taxonomy" id="43959"/>
    <lineage>
        <taxon>Eukaryota</taxon>
        <taxon>Fungi</taxon>
        <taxon>Dikarya</taxon>
        <taxon>Ascomycota</taxon>
        <taxon>Saccharomycotina</taxon>
        <taxon>Saccharomycetes</taxon>
        <taxon>Saccharomycopsidaceae</taxon>
        <taxon>Saccharomycopsis</taxon>
    </lineage>
</organism>
<dbReference type="Pfam" id="PF00400">
    <property type="entry name" value="WD40"/>
    <property type="match status" value="6"/>
</dbReference>
<dbReference type="InterPro" id="IPR015943">
    <property type="entry name" value="WD40/YVTN_repeat-like_dom_sf"/>
</dbReference>
<dbReference type="GO" id="GO:0008380">
    <property type="term" value="P:RNA splicing"/>
    <property type="evidence" value="ECO:0007669"/>
    <property type="project" value="UniProtKB-KW"/>
</dbReference>
<feature type="repeat" description="WD" evidence="5">
    <location>
        <begin position="291"/>
        <end position="319"/>
    </location>
</feature>
<feature type="repeat" description="WD" evidence="5">
    <location>
        <begin position="320"/>
        <end position="353"/>
    </location>
</feature>
<dbReference type="PROSITE" id="PS50082">
    <property type="entry name" value="WD_REPEATS_2"/>
    <property type="match status" value="6"/>
</dbReference>
<dbReference type="SMART" id="SM00320">
    <property type="entry name" value="WD40"/>
    <property type="match status" value="7"/>
</dbReference>
<dbReference type="GO" id="GO:0071013">
    <property type="term" value="C:catalytic step 2 spliceosome"/>
    <property type="evidence" value="ECO:0007669"/>
    <property type="project" value="TreeGrafter"/>
</dbReference>
<dbReference type="EMBL" id="BTFZ01000011">
    <property type="protein sequence ID" value="GMM36156.1"/>
    <property type="molecule type" value="Genomic_DNA"/>
</dbReference>
<protein>
    <recommendedName>
        <fullName evidence="8">WD40 repeat-like protein</fullName>
    </recommendedName>
</protein>
<keyword evidence="2" id="KW-0507">mRNA processing</keyword>
<keyword evidence="3" id="KW-0677">Repeat</keyword>
<feature type="repeat" description="WD" evidence="5">
    <location>
        <begin position="41"/>
        <end position="82"/>
    </location>
</feature>
<dbReference type="RefSeq" id="XP_064853152.1">
    <property type="nucleotide sequence ID" value="XM_064997080.1"/>
</dbReference>
<accession>A0AAV5QNF1</accession>
<dbReference type="InterPro" id="IPR001680">
    <property type="entry name" value="WD40_rpt"/>
</dbReference>
<dbReference type="InterPro" id="IPR052234">
    <property type="entry name" value="U5_snRNP_Component"/>
</dbReference>
<feature type="repeat" description="WD" evidence="5">
    <location>
        <begin position="224"/>
        <end position="256"/>
    </location>
</feature>
<dbReference type="InterPro" id="IPR036322">
    <property type="entry name" value="WD40_repeat_dom_sf"/>
</dbReference>
<dbReference type="Gene3D" id="2.130.10.10">
    <property type="entry name" value="YVTN repeat-like/Quinoprotein amine dehydrogenase"/>
    <property type="match status" value="1"/>
</dbReference>
<evidence type="ECO:0000256" key="2">
    <source>
        <dbReference type="ARBA" id="ARBA00022664"/>
    </source>
</evidence>
<feature type="repeat" description="WD" evidence="5">
    <location>
        <begin position="91"/>
        <end position="132"/>
    </location>
</feature>
<dbReference type="GO" id="GO:0003723">
    <property type="term" value="F:RNA binding"/>
    <property type="evidence" value="ECO:0007669"/>
    <property type="project" value="TreeGrafter"/>
</dbReference>
<dbReference type="SUPFAM" id="SSF50978">
    <property type="entry name" value="WD40 repeat-like"/>
    <property type="match status" value="1"/>
</dbReference>